<evidence type="ECO:0000313" key="1">
    <source>
        <dbReference type="EMBL" id="PXX54237.1"/>
    </source>
</evidence>
<sequence>MRAGNKKTSRNWKKQAAGYPIQDTAVRKADAQYGKNCTITRTVNFTHRARRGA</sequence>
<accession>A0A2V3Y9P4</accession>
<dbReference type="GeneID" id="86065211"/>
<reference evidence="1 2" key="1">
    <citation type="submission" date="2018-05" db="EMBL/GenBank/DDBJ databases">
        <title>Genomic Encyclopedia of Type Strains, Phase IV (KMG-IV): sequencing the most valuable type-strain genomes for metagenomic binning, comparative biology and taxonomic classification.</title>
        <authorList>
            <person name="Goeker M."/>
        </authorList>
    </citation>
    <scope>NUCLEOTIDE SEQUENCE [LARGE SCALE GENOMIC DNA]</scope>
    <source>
        <strain evidence="1 2">DSM 24995</strain>
    </source>
</reference>
<organism evidence="1 2">
    <name type="scientific">Hungatella effluvii</name>
    <dbReference type="NCBI Taxonomy" id="1096246"/>
    <lineage>
        <taxon>Bacteria</taxon>
        <taxon>Bacillati</taxon>
        <taxon>Bacillota</taxon>
        <taxon>Clostridia</taxon>
        <taxon>Lachnospirales</taxon>
        <taxon>Lachnospiraceae</taxon>
        <taxon>Hungatella</taxon>
    </lineage>
</organism>
<dbReference type="EMBL" id="QJKD01000004">
    <property type="protein sequence ID" value="PXX54237.1"/>
    <property type="molecule type" value="Genomic_DNA"/>
</dbReference>
<comment type="caution">
    <text evidence="1">The sequence shown here is derived from an EMBL/GenBank/DDBJ whole genome shotgun (WGS) entry which is preliminary data.</text>
</comment>
<dbReference type="AlphaFoldDB" id="A0A2V3Y9P4"/>
<keyword evidence="2" id="KW-1185">Reference proteome</keyword>
<name>A0A2V3Y9P4_9FIRM</name>
<dbReference type="Proteomes" id="UP000248057">
    <property type="component" value="Unassembled WGS sequence"/>
</dbReference>
<protein>
    <submittedName>
        <fullName evidence="1">Uncharacterized protein</fullName>
    </submittedName>
</protein>
<gene>
    <name evidence="1" type="ORF">DFR60_10462</name>
</gene>
<dbReference type="RefSeq" id="WP_167437557.1">
    <property type="nucleotide sequence ID" value="NZ_QJKD01000004.1"/>
</dbReference>
<evidence type="ECO:0000313" key="2">
    <source>
        <dbReference type="Proteomes" id="UP000248057"/>
    </source>
</evidence>
<proteinExistence type="predicted"/>